<dbReference type="GO" id="GO:0004674">
    <property type="term" value="F:protein serine/threonine kinase activity"/>
    <property type="evidence" value="ECO:0007669"/>
    <property type="project" value="UniProtKB-KW"/>
</dbReference>
<organism evidence="10 11">
    <name type="scientific">Coffea canephora</name>
    <name type="common">Robusta coffee</name>
    <dbReference type="NCBI Taxonomy" id="49390"/>
    <lineage>
        <taxon>Eukaryota</taxon>
        <taxon>Viridiplantae</taxon>
        <taxon>Streptophyta</taxon>
        <taxon>Embryophyta</taxon>
        <taxon>Tracheophyta</taxon>
        <taxon>Spermatophyta</taxon>
        <taxon>Magnoliopsida</taxon>
        <taxon>eudicotyledons</taxon>
        <taxon>Gunneridae</taxon>
        <taxon>Pentapetalae</taxon>
        <taxon>asterids</taxon>
        <taxon>lamiids</taxon>
        <taxon>Gentianales</taxon>
        <taxon>Rubiaceae</taxon>
        <taxon>Ixoroideae</taxon>
        <taxon>Gardenieae complex</taxon>
        <taxon>Bertiereae - Coffeeae clade</taxon>
        <taxon>Coffeeae</taxon>
        <taxon>Coffea</taxon>
    </lineage>
</organism>
<evidence type="ECO:0000313" key="10">
    <source>
        <dbReference type="EMBL" id="CDP21330.1"/>
    </source>
</evidence>
<dbReference type="SUPFAM" id="SSF56112">
    <property type="entry name" value="Protein kinase-like (PK-like)"/>
    <property type="match status" value="1"/>
</dbReference>
<evidence type="ECO:0000259" key="9">
    <source>
        <dbReference type="PROSITE" id="PS50011"/>
    </source>
</evidence>
<keyword evidence="4" id="KW-0547">Nucleotide-binding</keyword>
<keyword evidence="6" id="KW-0067">ATP-binding</keyword>
<evidence type="ECO:0000313" key="11">
    <source>
        <dbReference type="Proteomes" id="UP000295252"/>
    </source>
</evidence>
<dbReference type="Pfam" id="PF00069">
    <property type="entry name" value="Pkinase"/>
    <property type="match status" value="1"/>
</dbReference>
<evidence type="ECO:0000256" key="5">
    <source>
        <dbReference type="ARBA" id="ARBA00022777"/>
    </source>
</evidence>
<protein>
    <recommendedName>
        <fullName evidence="1">non-specific serine/threonine protein kinase</fullName>
        <ecNumber evidence="1">2.7.11.1</ecNumber>
    </recommendedName>
</protein>
<proteinExistence type="predicted"/>
<evidence type="ECO:0000256" key="2">
    <source>
        <dbReference type="ARBA" id="ARBA00022527"/>
    </source>
</evidence>
<keyword evidence="11" id="KW-1185">Reference proteome</keyword>
<keyword evidence="3" id="KW-0808">Transferase</keyword>
<dbReference type="OrthoDB" id="1901179at2759"/>
<evidence type="ECO:0000256" key="1">
    <source>
        <dbReference type="ARBA" id="ARBA00012513"/>
    </source>
</evidence>
<dbReference type="GO" id="GO:0005524">
    <property type="term" value="F:ATP binding"/>
    <property type="evidence" value="ECO:0007669"/>
    <property type="project" value="UniProtKB-KW"/>
</dbReference>
<evidence type="ECO:0000256" key="3">
    <source>
        <dbReference type="ARBA" id="ARBA00022679"/>
    </source>
</evidence>
<dbReference type="InterPro" id="IPR051420">
    <property type="entry name" value="Ser_Thr_Kinases_DiverseReg"/>
</dbReference>
<gene>
    <name evidence="10" type="ORF">GSCOC_T00003722001</name>
</gene>
<evidence type="ECO:0000256" key="8">
    <source>
        <dbReference type="ARBA" id="ARBA00048679"/>
    </source>
</evidence>
<dbReference type="InParanoid" id="A0A068VKI4"/>
<dbReference type="PANTHER" id="PTHR48005">
    <property type="entry name" value="LEUCINE RICH REPEAT KINASE 2"/>
    <property type="match status" value="1"/>
</dbReference>
<keyword evidence="2" id="KW-0723">Serine/threonine-protein kinase</keyword>
<dbReference type="InterPro" id="IPR000719">
    <property type="entry name" value="Prot_kinase_dom"/>
</dbReference>
<comment type="catalytic activity">
    <reaction evidence="7">
        <text>L-threonyl-[protein] + ATP = O-phospho-L-threonyl-[protein] + ADP + H(+)</text>
        <dbReference type="Rhea" id="RHEA:46608"/>
        <dbReference type="Rhea" id="RHEA-COMP:11060"/>
        <dbReference type="Rhea" id="RHEA-COMP:11605"/>
        <dbReference type="ChEBI" id="CHEBI:15378"/>
        <dbReference type="ChEBI" id="CHEBI:30013"/>
        <dbReference type="ChEBI" id="CHEBI:30616"/>
        <dbReference type="ChEBI" id="CHEBI:61977"/>
        <dbReference type="ChEBI" id="CHEBI:456216"/>
        <dbReference type="EC" id="2.7.11.1"/>
    </reaction>
</comment>
<dbReference type="InterPro" id="IPR011009">
    <property type="entry name" value="Kinase-like_dom_sf"/>
</dbReference>
<dbReference type="PANTHER" id="PTHR48005:SF70">
    <property type="entry name" value="MDIS1-INTERACTING RECEPTOR LIKE KINASE 2-LIKE"/>
    <property type="match status" value="1"/>
</dbReference>
<keyword evidence="5" id="KW-0418">Kinase</keyword>
<dbReference type="PROSITE" id="PS50011">
    <property type="entry name" value="PROTEIN_KINASE_DOM"/>
    <property type="match status" value="1"/>
</dbReference>
<feature type="domain" description="Protein kinase" evidence="9">
    <location>
        <begin position="1"/>
        <end position="65"/>
    </location>
</feature>
<name>A0A068VKI4_COFCA</name>
<dbReference type="EMBL" id="HG742527">
    <property type="protein sequence ID" value="CDP21330.1"/>
    <property type="molecule type" value="Genomic_DNA"/>
</dbReference>
<dbReference type="Gramene" id="CDP21330">
    <property type="protein sequence ID" value="CDP21330"/>
    <property type="gene ID" value="GSCOC_T00003722001"/>
</dbReference>
<comment type="catalytic activity">
    <reaction evidence="8">
        <text>L-seryl-[protein] + ATP = O-phospho-L-seryl-[protein] + ADP + H(+)</text>
        <dbReference type="Rhea" id="RHEA:17989"/>
        <dbReference type="Rhea" id="RHEA-COMP:9863"/>
        <dbReference type="Rhea" id="RHEA-COMP:11604"/>
        <dbReference type="ChEBI" id="CHEBI:15378"/>
        <dbReference type="ChEBI" id="CHEBI:29999"/>
        <dbReference type="ChEBI" id="CHEBI:30616"/>
        <dbReference type="ChEBI" id="CHEBI:83421"/>
        <dbReference type="ChEBI" id="CHEBI:456216"/>
        <dbReference type="EC" id="2.7.11.1"/>
    </reaction>
</comment>
<evidence type="ECO:0000256" key="6">
    <source>
        <dbReference type="ARBA" id="ARBA00022840"/>
    </source>
</evidence>
<dbReference type="Proteomes" id="UP000295252">
    <property type="component" value="Unassembled WGS sequence"/>
</dbReference>
<accession>A0A068VKI4</accession>
<dbReference type="Gene3D" id="1.10.510.10">
    <property type="entry name" value="Transferase(Phosphotransferase) domain 1"/>
    <property type="match status" value="1"/>
</dbReference>
<sequence length="65" mass="7126">MHHDFSPPMVRRDISSKNVSLDSQENAHISDFGTARFLSLDSSNLTSFVGTHGYAPPSTLFNSLS</sequence>
<dbReference type="EC" id="2.7.11.1" evidence="1"/>
<evidence type="ECO:0000256" key="4">
    <source>
        <dbReference type="ARBA" id="ARBA00022741"/>
    </source>
</evidence>
<dbReference type="PhylomeDB" id="A0A068VKI4"/>
<reference evidence="11" key="1">
    <citation type="journal article" date="2014" name="Science">
        <title>The coffee genome provides insight into the convergent evolution of caffeine biosynthesis.</title>
        <authorList>
            <person name="Denoeud F."/>
            <person name="Carretero-Paulet L."/>
            <person name="Dereeper A."/>
            <person name="Droc G."/>
            <person name="Guyot R."/>
            <person name="Pietrella M."/>
            <person name="Zheng C."/>
            <person name="Alberti A."/>
            <person name="Anthony F."/>
            <person name="Aprea G."/>
            <person name="Aury J.M."/>
            <person name="Bento P."/>
            <person name="Bernard M."/>
            <person name="Bocs S."/>
            <person name="Campa C."/>
            <person name="Cenci A."/>
            <person name="Combes M.C."/>
            <person name="Crouzillat D."/>
            <person name="Da Silva C."/>
            <person name="Daddiego L."/>
            <person name="De Bellis F."/>
            <person name="Dussert S."/>
            <person name="Garsmeur O."/>
            <person name="Gayraud T."/>
            <person name="Guignon V."/>
            <person name="Jahn K."/>
            <person name="Jamilloux V."/>
            <person name="Joet T."/>
            <person name="Labadie K."/>
            <person name="Lan T."/>
            <person name="Leclercq J."/>
            <person name="Lepelley M."/>
            <person name="Leroy T."/>
            <person name="Li L.T."/>
            <person name="Librado P."/>
            <person name="Lopez L."/>
            <person name="Munoz A."/>
            <person name="Noel B."/>
            <person name="Pallavicini A."/>
            <person name="Perrotta G."/>
            <person name="Poncet V."/>
            <person name="Pot D."/>
            <person name="Priyono X."/>
            <person name="Rigoreau M."/>
            <person name="Rouard M."/>
            <person name="Rozas J."/>
            <person name="Tranchant-Dubreuil C."/>
            <person name="VanBuren R."/>
            <person name="Zhang Q."/>
            <person name="Andrade A.C."/>
            <person name="Argout X."/>
            <person name="Bertrand B."/>
            <person name="de Kochko A."/>
            <person name="Graziosi G."/>
            <person name="Henry R.J."/>
            <person name="Jayarama X."/>
            <person name="Ming R."/>
            <person name="Nagai C."/>
            <person name="Rounsley S."/>
            <person name="Sankoff D."/>
            <person name="Giuliano G."/>
            <person name="Albert V.A."/>
            <person name="Wincker P."/>
            <person name="Lashermes P."/>
        </authorList>
    </citation>
    <scope>NUCLEOTIDE SEQUENCE [LARGE SCALE GENOMIC DNA]</scope>
    <source>
        <strain evidence="11">cv. DH200-94</strain>
    </source>
</reference>
<evidence type="ECO:0000256" key="7">
    <source>
        <dbReference type="ARBA" id="ARBA00047899"/>
    </source>
</evidence>
<dbReference type="AlphaFoldDB" id="A0A068VKI4"/>